<dbReference type="EMBL" id="AP022822">
    <property type="protein sequence ID" value="BCA85959.1"/>
    <property type="molecule type" value="Genomic_DNA"/>
</dbReference>
<dbReference type="Pfam" id="PF10263">
    <property type="entry name" value="SprT-like"/>
    <property type="match status" value="1"/>
</dbReference>
<gene>
    <name evidence="2" type="ORF">EsVE80_14820</name>
</gene>
<dbReference type="GO" id="GO:0006950">
    <property type="term" value="P:response to stress"/>
    <property type="evidence" value="ECO:0007669"/>
    <property type="project" value="UniProtKB-ARBA"/>
</dbReference>
<accession>A0A679ICP1</accession>
<evidence type="ECO:0000313" key="2">
    <source>
        <dbReference type="EMBL" id="BCA85959.1"/>
    </source>
</evidence>
<dbReference type="KEGG" id="esg:EsVE80_14820"/>
<reference evidence="2 3" key="1">
    <citation type="submission" date="2020-02" db="EMBL/GenBank/DDBJ databases">
        <title>Characterization of vanA genotype vancomycin-resistant Enterococcus saigonensis VE80.</title>
        <authorList>
            <person name="Harada T."/>
            <person name="Motooka D."/>
            <person name="Nakamura S."/>
            <person name="Yamamoto Y."/>
            <person name="Kawahara R."/>
            <person name="Kawatsu K."/>
        </authorList>
    </citation>
    <scope>NUCLEOTIDE SEQUENCE [LARGE SCALE GENOMIC DNA]</scope>
    <source>
        <strain evidence="2 3">VE80</strain>
    </source>
</reference>
<dbReference type="AlphaFoldDB" id="A0A679ICP1"/>
<sequence>MTEIQLQRLVEEISIQFFNRPFQHRAVFNSRLKTTGGRYHLTDHHLDFNPTLFAEISAREQVGIIKHELCHYHLHLLKKGYRHQDRDFKILLAQVGGSRYAPGLPQEKNSQVRRQVTYRCSGCGQIFKRQRKINTQRFVCGQCGQKLEFLRIVN</sequence>
<name>A0A679ICP1_9ENTE</name>
<dbReference type="NCBIfam" id="NF003339">
    <property type="entry name" value="PRK04351.1"/>
    <property type="match status" value="1"/>
</dbReference>
<evidence type="ECO:0000259" key="1">
    <source>
        <dbReference type="SMART" id="SM00731"/>
    </source>
</evidence>
<dbReference type="InterPro" id="IPR006640">
    <property type="entry name" value="SprT-like_domain"/>
</dbReference>
<proteinExistence type="predicted"/>
<protein>
    <submittedName>
        <fullName evidence="2">Protein SprT</fullName>
    </submittedName>
</protein>
<dbReference type="SMART" id="SM00731">
    <property type="entry name" value="SprT"/>
    <property type="match status" value="1"/>
</dbReference>
<evidence type="ECO:0000313" key="3">
    <source>
        <dbReference type="Proteomes" id="UP000502998"/>
    </source>
</evidence>
<organism evidence="2 3">
    <name type="scientific">Enterococcus saigonensis</name>
    <dbReference type="NCBI Taxonomy" id="1805431"/>
    <lineage>
        <taxon>Bacteria</taxon>
        <taxon>Bacillati</taxon>
        <taxon>Bacillota</taxon>
        <taxon>Bacilli</taxon>
        <taxon>Lactobacillales</taxon>
        <taxon>Enterococcaceae</taxon>
        <taxon>Enterococcus</taxon>
    </lineage>
</organism>
<dbReference type="RefSeq" id="WP_173103170.1">
    <property type="nucleotide sequence ID" value="NZ_AP022822.1"/>
</dbReference>
<dbReference type="Proteomes" id="UP000502998">
    <property type="component" value="Chromosome"/>
</dbReference>
<dbReference type="InterPro" id="IPR035240">
    <property type="entry name" value="SprT_Zn_ribbon"/>
</dbReference>
<dbReference type="Pfam" id="PF17283">
    <property type="entry name" value="Zn_ribbon_SprT"/>
    <property type="match status" value="1"/>
</dbReference>
<feature type="domain" description="SprT-like" evidence="1">
    <location>
        <begin position="4"/>
        <end position="150"/>
    </location>
</feature>
<keyword evidence="3" id="KW-1185">Reference proteome</keyword>